<organism evidence="2 3">
    <name type="scientific">Pantoea cypripedii</name>
    <name type="common">Pectobacterium cypripedii</name>
    <name type="synonym">Erwinia cypripedii</name>
    <dbReference type="NCBI Taxonomy" id="55209"/>
    <lineage>
        <taxon>Bacteria</taxon>
        <taxon>Pseudomonadati</taxon>
        <taxon>Pseudomonadota</taxon>
        <taxon>Gammaproteobacteria</taxon>
        <taxon>Enterobacterales</taxon>
        <taxon>Erwiniaceae</taxon>
        <taxon>Pantoea</taxon>
    </lineage>
</organism>
<proteinExistence type="predicted"/>
<dbReference type="RefSeq" id="WP_084879795.1">
    <property type="nucleotide sequence ID" value="NZ_JAGGMY010000007.1"/>
</dbReference>
<dbReference type="STRING" id="55209.HA50_26230"/>
<gene>
    <name evidence="2" type="ORF">HA50_26230</name>
</gene>
<protein>
    <submittedName>
        <fullName evidence="2">Uncharacterized protein</fullName>
    </submittedName>
</protein>
<evidence type="ECO:0000256" key="1">
    <source>
        <dbReference type="SAM" id="MobiDB-lite"/>
    </source>
</evidence>
<evidence type="ECO:0000313" key="3">
    <source>
        <dbReference type="Proteomes" id="UP000193749"/>
    </source>
</evidence>
<feature type="region of interest" description="Disordered" evidence="1">
    <location>
        <begin position="1"/>
        <end position="20"/>
    </location>
</feature>
<dbReference type="Proteomes" id="UP000193749">
    <property type="component" value="Unassembled WGS sequence"/>
</dbReference>
<keyword evidence="3" id="KW-1185">Reference proteome</keyword>
<sequence>MKTHVHCSEETALWPSRPGSGTGRAAYLTAHMPGTLASAFALHHAIQSGAGVRGAGTLCRHVLYHGTTGRGKSSALPENVMQALMTTQTGGRDAQ</sequence>
<reference evidence="2 3" key="1">
    <citation type="journal article" date="2017" name="Antonie Van Leeuwenhoek">
        <title>Phylogenomic resolution of the bacterial genus Pantoea and its relationship with Erwinia and Tatumella.</title>
        <authorList>
            <person name="Palmer M."/>
            <person name="Steenkamp E.T."/>
            <person name="Coetzee M.P."/>
            <person name="Chan W.Y."/>
            <person name="van Zyl E."/>
            <person name="De Maayer P."/>
            <person name="Coutinho T.A."/>
            <person name="Blom J."/>
            <person name="Smits T.H."/>
            <person name="Duffy B."/>
            <person name="Venter S.N."/>
        </authorList>
    </citation>
    <scope>NUCLEOTIDE SEQUENCE [LARGE SCALE GENOMIC DNA]</scope>
    <source>
        <strain evidence="2 3">LMG 2657</strain>
    </source>
</reference>
<dbReference type="EMBL" id="MLJI01000002">
    <property type="protein sequence ID" value="ORM90072.1"/>
    <property type="molecule type" value="Genomic_DNA"/>
</dbReference>
<dbReference type="AlphaFoldDB" id="A0A1X1EMN3"/>
<name>A0A1X1EMN3_PANCY</name>
<comment type="caution">
    <text evidence="2">The sequence shown here is derived from an EMBL/GenBank/DDBJ whole genome shotgun (WGS) entry which is preliminary data.</text>
</comment>
<dbReference type="OrthoDB" id="9847099at2"/>
<accession>A0A1X1EMN3</accession>
<evidence type="ECO:0000313" key="2">
    <source>
        <dbReference type="EMBL" id="ORM90072.1"/>
    </source>
</evidence>